<evidence type="ECO:0000256" key="6">
    <source>
        <dbReference type="SAM" id="MobiDB-lite"/>
    </source>
</evidence>
<dbReference type="Gene3D" id="1.10.287.310">
    <property type="match status" value="1"/>
</dbReference>
<evidence type="ECO:0000313" key="8">
    <source>
        <dbReference type="Proteomes" id="UP000245341"/>
    </source>
</evidence>
<evidence type="ECO:0000256" key="3">
    <source>
        <dbReference type="ARBA" id="ARBA00022840"/>
    </source>
</evidence>
<feature type="compositionally biased region" description="Acidic residues" evidence="6">
    <location>
        <begin position="2050"/>
        <end position="2065"/>
    </location>
</feature>
<evidence type="ECO:0000313" key="9">
    <source>
        <dbReference type="RefSeq" id="XP_030884421.1"/>
    </source>
</evidence>
<comment type="similarity">
    <text evidence="1">Belongs to the universal ribosomal protein uL29 family.</text>
</comment>
<keyword evidence="5" id="KW-0687">Ribonucleoprotein</keyword>
<dbReference type="SMART" id="SM01258">
    <property type="entry name" value="KRBA1"/>
    <property type="match status" value="1"/>
</dbReference>
<dbReference type="RefSeq" id="XP_030884421.1">
    <property type="nucleotide sequence ID" value="XM_031028561.1"/>
</dbReference>
<organism evidence="8 9">
    <name type="scientific">Leptonychotes weddellii</name>
    <name type="common">Weddell seal</name>
    <name type="synonym">Otaria weddellii</name>
    <dbReference type="NCBI Taxonomy" id="9713"/>
    <lineage>
        <taxon>Eukaryota</taxon>
        <taxon>Metazoa</taxon>
        <taxon>Chordata</taxon>
        <taxon>Craniata</taxon>
        <taxon>Vertebrata</taxon>
        <taxon>Euteleostomi</taxon>
        <taxon>Mammalia</taxon>
        <taxon>Eutheria</taxon>
        <taxon>Laurasiatheria</taxon>
        <taxon>Carnivora</taxon>
        <taxon>Caniformia</taxon>
        <taxon>Pinnipedia</taxon>
        <taxon>Phocidae</taxon>
        <taxon>Monachinae</taxon>
        <taxon>Lobodontini</taxon>
        <taxon>Leptonychotes</taxon>
    </lineage>
</organism>
<keyword evidence="2" id="KW-0547">Nucleotide-binding</keyword>
<dbReference type="Gene3D" id="6.10.250.3450">
    <property type="match status" value="1"/>
</dbReference>
<proteinExistence type="inferred from homology"/>
<dbReference type="SUPFAM" id="SSF53300">
    <property type="entry name" value="vWA-like"/>
    <property type="match status" value="1"/>
</dbReference>
<keyword evidence="8" id="KW-1185">Reference proteome</keyword>
<feature type="non-terminal residue" evidence="9">
    <location>
        <position position="1"/>
    </location>
</feature>
<dbReference type="Gene3D" id="3.40.50.410">
    <property type="entry name" value="von Willebrand factor, type A domain"/>
    <property type="match status" value="1"/>
</dbReference>
<feature type="compositionally biased region" description="Basic and acidic residues" evidence="6">
    <location>
        <begin position="1975"/>
        <end position="1985"/>
    </location>
</feature>
<dbReference type="GeneID" id="102733462"/>
<feature type="domain" description="VWFA" evidence="7">
    <location>
        <begin position="2250"/>
        <end position="2449"/>
    </location>
</feature>
<dbReference type="PROSITE" id="PS50234">
    <property type="entry name" value="VWFA"/>
    <property type="match status" value="1"/>
</dbReference>
<dbReference type="GO" id="GO:0005634">
    <property type="term" value="C:nucleus"/>
    <property type="evidence" value="ECO:0007669"/>
    <property type="project" value="TreeGrafter"/>
</dbReference>
<dbReference type="Pfam" id="PF17867">
    <property type="entry name" value="AAA_lid_7"/>
    <property type="match status" value="1"/>
</dbReference>
<dbReference type="InterPro" id="IPR002035">
    <property type="entry name" value="VWF_A"/>
</dbReference>
<dbReference type="GO" id="GO:0000055">
    <property type="term" value="P:ribosomal large subunit export from nucleus"/>
    <property type="evidence" value="ECO:0007669"/>
    <property type="project" value="TreeGrafter"/>
</dbReference>
<dbReference type="GO" id="GO:0000027">
    <property type="term" value="P:ribosomal large subunit assembly"/>
    <property type="evidence" value="ECO:0007669"/>
    <property type="project" value="TreeGrafter"/>
</dbReference>
<keyword evidence="3" id="KW-0067">ATP-binding</keyword>
<dbReference type="CDD" id="cd01460">
    <property type="entry name" value="vWA_midasin"/>
    <property type="match status" value="1"/>
</dbReference>
<dbReference type="SMART" id="SM00327">
    <property type="entry name" value="VWA"/>
    <property type="match status" value="1"/>
</dbReference>
<accession>A0A7F8QUA7</accession>
<feature type="region of interest" description="Disordered" evidence="6">
    <location>
        <begin position="1241"/>
        <end position="1260"/>
    </location>
</feature>
<evidence type="ECO:0000256" key="2">
    <source>
        <dbReference type="ARBA" id="ARBA00022741"/>
    </source>
</evidence>
<dbReference type="FunFam" id="3.40.50.410:FF:000028">
    <property type="entry name" value="Midasin"/>
    <property type="match status" value="1"/>
</dbReference>
<feature type="compositionally biased region" description="Basic and acidic residues" evidence="6">
    <location>
        <begin position="2100"/>
        <end position="2126"/>
    </location>
</feature>
<dbReference type="Gene3D" id="3.40.50.300">
    <property type="entry name" value="P-loop containing nucleotide triphosphate hydrolases"/>
    <property type="match status" value="1"/>
</dbReference>
<evidence type="ECO:0000259" key="7">
    <source>
        <dbReference type="PROSITE" id="PS50234"/>
    </source>
</evidence>
<dbReference type="InterPro" id="IPR027417">
    <property type="entry name" value="P-loop_NTPase"/>
</dbReference>
<feature type="compositionally biased region" description="Basic and acidic residues" evidence="6">
    <location>
        <begin position="2066"/>
        <end position="2078"/>
    </location>
</feature>
<dbReference type="GO" id="GO:0003735">
    <property type="term" value="F:structural constituent of ribosome"/>
    <property type="evidence" value="ECO:0007669"/>
    <property type="project" value="InterPro"/>
</dbReference>
<dbReference type="Proteomes" id="UP000245341">
    <property type="component" value="Unplaced"/>
</dbReference>
<dbReference type="SUPFAM" id="SSF52540">
    <property type="entry name" value="P-loop containing nucleoside triphosphate hydrolases"/>
    <property type="match status" value="1"/>
</dbReference>
<feature type="region of interest" description="Disordered" evidence="6">
    <location>
        <begin position="1965"/>
        <end position="1986"/>
    </location>
</feature>
<dbReference type="KEGG" id="lww:102733462"/>
<reference evidence="9" key="1">
    <citation type="submission" date="2025-08" db="UniProtKB">
        <authorList>
            <consortium name="RefSeq"/>
        </authorList>
    </citation>
    <scope>IDENTIFICATION</scope>
    <source>
        <tissue evidence="9">Liver</tissue>
    </source>
</reference>
<dbReference type="GO" id="GO:0006412">
    <property type="term" value="P:translation"/>
    <property type="evidence" value="ECO:0007669"/>
    <property type="project" value="InterPro"/>
</dbReference>
<dbReference type="GO" id="GO:0030687">
    <property type="term" value="C:preribosome, large subunit precursor"/>
    <property type="evidence" value="ECO:0007669"/>
    <property type="project" value="TreeGrafter"/>
</dbReference>
<keyword evidence="4" id="KW-0689">Ribosomal protein</keyword>
<dbReference type="GO" id="GO:0005524">
    <property type="term" value="F:ATP binding"/>
    <property type="evidence" value="ECO:0007669"/>
    <property type="project" value="UniProtKB-KW"/>
</dbReference>
<sequence>LNLASQSVLEGLNACFDHRGEIYVPELGMSFQVQHEKTKIFGCQNPFRQGGGRKGLPRSFLNRFTQVFVDPLTVIDMEFIASTLFPAIDKNIVKKMVAFNNQIDHEVTVEKKWGQKGGPWEFNLRDLFRWCQLMLVDQSPGCYDPGQHVFLVYGERMRTKEDKEKVNLTLVLCVSFHLKVDFLRERKGILTNNTKLIKCDRWRGFRAAITHVITVINQTQKENLWKFYKGKKYKPLDLQPKKTHAMHRQLSKHEENLKAKKQQRKEWLNPPQNEYVIPLDPRWNMQALDIIRNSMDFDPQTDEPEQLFALLESVANKTIIYLDREKRIFTEANLISVGGKKLRNSVLRMAFEFHKDPESYHSLPHEVVVNLAAFFELCDALILLWVQSSQGMVSNASVIEILDSLRWRDRFWTVADTVKVDAPGLALLALHWHWVLKHLVRHIPQLLMNHENKYYKEVQTVSEHIQNCLGSPTGGFTGIKKLQKFLGRPFPFKNKLVVECFSQLKVLNKALAIRERMPALGESGRWEDINHLQVVASEWTLKKSLLRAWGLVLRANILEDANPDELKNLVNAHCLELKAKGISVGFLEKKHNEASSLFQPDFTSLIQLTRNVQLWPAMEYLAMLWQYKVTADFMTQACLRRSSKNQQPQIDEEISHHITFCLKHTPIGPRELRDLWFLLHHQKVSTEEIISLWSDLFNSTFMSFWSSTVTTNPEYWLMWSPLPGVQQREMPKSLLDSTLKGPGSLSRAVFSKCCFEVLTNSCKASPWDVSGFPILSSSHVTLGEWVERALQLRDISLVLWTNMAMPSVAEFRRTDSQLQGLVLCRHLAGLAELLPEPRRQEYMQNCEQLLLGDSQAFQHVGQTLGDMAGQEALPKELLCLLLTSLRHLFGEGDGKQDLPEPARRGSLWVSLGLLQIQTWLPQARFDPAVKREYKLKYAKEELHQLQCEWKTRNLSSQLLTGTDLENEVIIRYSHPHIRLLRQRIDHLENLICSLSKKQAFRPQVPAYESLVQEIHHYVTSIAKAPAVQDLLTRLLQALHMDGPRSAQVAQTLLKEEASWQQSHHQFRKRLAEEYALYPDSVAPLQASILQLQHGMRLVASEVYASFQGSVVCADRLGTLATSLLAFPSVGPTFPTYYAHADALCSVKSEEVLRSLGKLLLKRSGGKELEGKGQRPCPTREQLLMNALLYLRSHVLCKGELDQRALQLFRHVCQEIINEWDEQERIAQEKAEQENSLYRYRSRNSRTALSEEEEEEREFRKQFPHHEKDFADILVEPTLEEKKGTSDGQEEGAATDPALLSQSTMQAVMLIHQQLCLNFARTLWYQKTLPPHETKHYLGLFLSCYQTGASLVTHFYPLMGAELNDQLLGSQLLACTLSHNTLFSEAISDLMVKPDGPYDFYQHPNVPEARHCQPVLQGFSEAVIQLLQDWPEHPALEQLLVVMDRIRSFPLSSPISKFLNGLEILLAKAQDWEENASRALSLRKHLDLVSQMIIRWRKLELNCWSMSLDNTMKRHTEKSTKHWFSIYQMLEKHMQEQTEEQEDDKQMTLMLLVSTLQAFIEGSSLGEFHVRLQMLLVFHCHVLLMPQVEGKDSLCSVLWNLYHYYKQFLDRVQTKIVELRSPLEKELKEFVKISKWNDISFWSIKQSVEKTHRTLFKFMKKFEAVLSEPCRSSLVESDKEEQPDFLSQPAATSEASPIQSLNKALRETLLARPAAAQAVIPEQCQGAPFPSEGELLCRLPKLMRRMRKMCLTLMKQSRLPHLVESLDHFTGEVISCVSELQSLKLEPSAEKEKQRSAAKHILLRKQRALADLFQHLAKAGLSYRKGLAWARSKNPQEMLHLHPLDIRSALSIVSNIQEADSRLLTEISSSWDGCQKYFFRSLARHARLSAALAAPAKEVGMSNVERCKGFSAHLMKMLIRQRRSLTTLTEQWILLRKNHLTCPLWMDISRFAITDTALMNFHLSPQSFKRKPGQADNERSMGDHNEHVHKRLRTVDMESHTEQGPAQPEAQVEDADAFEHIKEGSDPYDAQTYDVASKEQQQSAKDSSRDQEEEIEDTFVDTEEEELRAADTEQIKPEEVTSGTTASPGFDEMEVETQAVKTEDQDPRTNLSHEETEKEKPERSRDSTIHTAHQFLMDTVFQPFLKDISELRQELERQLEMWQPHESGNLEEEKAAAEMWQSYLALTAPLSQQLCEQLRLILEPTQAAKLKGDYRTGKRLNMRKVIPYIASQFRKDKIWLRRTKPSKRQYQICLAIDDSSSMVDNHTKQLAFESLAVIGNALTLLEVGQIAVCSFGESVKLLHPFHEQFSDSSGSQILRLCKFQQKKTKIAQFLESVASMFAAAQQPSHNASPETAQLLLVVSDGRGLFLEGKDRVLAAVQAARNASIFVIFVVLDNPSSRDSILDIKVPIFKGPGEMPEIRSYMEEFPFPFYIILRDVNALPETLSDALRQWFELVAASDHA</sequence>
<dbReference type="InterPro" id="IPR040848">
    <property type="entry name" value="AAA_lid_7"/>
</dbReference>
<gene>
    <name evidence="9" type="primary">LOC102733462</name>
</gene>
<dbReference type="InterPro" id="IPR036465">
    <property type="entry name" value="vWFA_dom_sf"/>
</dbReference>
<dbReference type="InterPro" id="IPR036049">
    <property type="entry name" value="Ribosomal_uL29_sf"/>
</dbReference>
<dbReference type="PANTHER" id="PTHR48103:SF2">
    <property type="entry name" value="MIDASIN"/>
    <property type="match status" value="1"/>
</dbReference>
<dbReference type="FunFam" id="6.10.250.3450:FF:000001">
    <property type="entry name" value="60S ribosomal protein L35"/>
    <property type="match status" value="1"/>
</dbReference>
<protein>
    <submittedName>
        <fullName evidence="9">Midasin-like</fullName>
    </submittedName>
</protein>
<evidence type="ECO:0000256" key="4">
    <source>
        <dbReference type="ARBA" id="ARBA00022980"/>
    </source>
</evidence>
<dbReference type="GO" id="GO:0005840">
    <property type="term" value="C:ribosome"/>
    <property type="evidence" value="ECO:0007669"/>
    <property type="project" value="UniProtKB-KW"/>
</dbReference>
<feature type="region of interest" description="Disordered" evidence="6">
    <location>
        <begin position="2033"/>
        <end position="2126"/>
    </location>
</feature>
<dbReference type="InterPro" id="IPR029317">
    <property type="entry name" value="KRBA1_rpt"/>
</dbReference>
<name>A0A7F8QUA7_LEPWE</name>
<evidence type="ECO:0000256" key="5">
    <source>
        <dbReference type="ARBA" id="ARBA00023274"/>
    </source>
</evidence>
<dbReference type="OrthoDB" id="422220at2759"/>
<evidence type="ECO:0000256" key="1">
    <source>
        <dbReference type="ARBA" id="ARBA00009254"/>
    </source>
</evidence>
<dbReference type="PANTHER" id="PTHR48103">
    <property type="entry name" value="MIDASIN-RELATED"/>
    <property type="match status" value="1"/>
</dbReference>